<dbReference type="AlphaFoldDB" id="A0A561R3I9"/>
<keyword evidence="2" id="KW-1185">Reference proteome</keyword>
<dbReference type="Proteomes" id="UP000320653">
    <property type="component" value="Unassembled WGS sequence"/>
</dbReference>
<evidence type="ECO:0000313" key="1">
    <source>
        <dbReference type="EMBL" id="TWF57151.1"/>
    </source>
</evidence>
<comment type="caution">
    <text evidence="1">The sequence shown here is derived from an EMBL/GenBank/DDBJ whole genome shotgun (WGS) entry which is preliminary data.</text>
</comment>
<reference evidence="1 2" key="1">
    <citation type="submission" date="2019-06" db="EMBL/GenBank/DDBJ databases">
        <title>Sorghum-associated microbial communities from plants grown in Nebraska, USA.</title>
        <authorList>
            <person name="Schachtman D."/>
        </authorList>
    </citation>
    <scope>NUCLEOTIDE SEQUENCE [LARGE SCALE GENOMIC DNA]</scope>
    <source>
        <strain evidence="1 2">1225</strain>
    </source>
</reference>
<proteinExistence type="predicted"/>
<name>A0A561R3I9_9HYPH</name>
<protein>
    <submittedName>
        <fullName evidence="1">Uncharacterized protein</fullName>
    </submittedName>
</protein>
<sequence>MFGGARFRILLRRKLIQGNRHLKSLSDLNRLNVHHPPTWMVGSVKHGKSSKILLNITPNFYIGIRFFGELLAAFRLDYALKLHFARQIEILISFKNCLRLPTVSNSRVDEPIPISVSVYGSPTFVSF</sequence>
<gene>
    <name evidence="1" type="ORF">FHW37_102792</name>
</gene>
<organism evidence="1 2">
    <name type="scientific">Neorhizobium alkalisoli</name>
    <dbReference type="NCBI Taxonomy" id="528178"/>
    <lineage>
        <taxon>Bacteria</taxon>
        <taxon>Pseudomonadati</taxon>
        <taxon>Pseudomonadota</taxon>
        <taxon>Alphaproteobacteria</taxon>
        <taxon>Hyphomicrobiales</taxon>
        <taxon>Rhizobiaceae</taxon>
        <taxon>Rhizobium/Agrobacterium group</taxon>
        <taxon>Neorhizobium</taxon>
    </lineage>
</organism>
<accession>A0A561R3I9</accession>
<dbReference type="EMBL" id="VIWP01000002">
    <property type="protein sequence ID" value="TWF57151.1"/>
    <property type="molecule type" value="Genomic_DNA"/>
</dbReference>
<evidence type="ECO:0000313" key="2">
    <source>
        <dbReference type="Proteomes" id="UP000320653"/>
    </source>
</evidence>